<dbReference type="SUPFAM" id="SSF103481">
    <property type="entry name" value="Multidrug resistance efflux transporter EmrE"/>
    <property type="match status" value="2"/>
</dbReference>
<keyword evidence="1" id="KW-1133">Transmembrane helix</keyword>
<name>A0A517YDS3_9BACT</name>
<feature type="transmembrane region" description="Helical" evidence="1">
    <location>
        <begin position="136"/>
        <end position="154"/>
    </location>
</feature>
<feature type="transmembrane region" description="Helical" evidence="1">
    <location>
        <begin position="56"/>
        <end position="75"/>
    </location>
</feature>
<feature type="transmembrane region" description="Helical" evidence="1">
    <location>
        <begin position="82"/>
        <end position="99"/>
    </location>
</feature>
<accession>A0A517YDS3</accession>
<feature type="transmembrane region" description="Helical" evidence="1">
    <location>
        <begin position="111"/>
        <end position="129"/>
    </location>
</feature>
<dbReference type="RefSeq" id="WP_145090606.1">
    <property type="nucleotide sequence ID" value="NZ_CP036274.1"/>
</dbReference>
<evidence type="ECO:0000259" key="2">
    <source>
        <dbReference type="Pfam" id="PF00892"/>
    </source>
</evidence>
<dbReference type="Pfam" id="PF00892">
    <property type="entry name" value="EamA"/>
    <property type="match status" value="2"/>
</dbReference>
<keyword evidence="4" id="KW-1185">Reference proteome</keyword>
<feature type="transmembrane region" description="Helical" evidence="1">
    <location>
        <begin position="290"/>
        <end position="309"/>
    </location>
</feature>
<evidence type="ECO:0000313" key="4">
    <source>
        <dbReference type="Proteomes" id="UP000315017"/>
    </source>
</evidence>
<keyword evidence="1" id="KW-0472">Membrane</keyword>
<feature type="transmembrane region" description="Helical" evidence="1">
    <location>
        <begin position="191"/>
        <end position="213"/>
    </location>
</feature>
<dbReference type="PANTHER" id="PTHR22911">
    <property type="entry name" value="ACYL-MALONYL CONDENSING ENZYME-RELATED"/>
    <property type="match status" value="1"/>
</dbReference>
<dbReference type="EMBL" id="CP036274">
    <property type="protein sequence ID" value="QDU28394.1"/>
    <property type="molecule type" value="Genomic_DNA"/>
</dbReference>
<protein>
    <submittedName>
        <fullName evidence="3">EamA-like transporter family protein</fullName>
    </submittedName>
</protein>
<dbReference type="GO" id="GO:0016020">
    <property type="term" value="C:membrane"/>
    <property type="evidence" value="ECO:0007669"/>
    <property type="project" value="InterPro"/>
</dbReference>
<feature type="transmembrane region" description="Helical" evidence="1">
    <location>
        <begin position="233"/>
        <end position="251"/>
    </location>
</feature>
<feature type="domain" description="EamA" evidence="2">
    <location>
        <begin position="164"/>
        <end position="306"/>
    </location>
</feature>
<dbReference type="InterPro" id="IPR000620">
    <property type="entry name" value="EamA_dom"/>
</dbReference>
<sequence>MLQTLRDKPLSFVPAMLTQTTSAERWRARLLVLIAALLWSSSGFFAKAPDFKGWPGPTIAFWRALFACVILLPMVRRPSWSWKMVPMTLIFAAMNYTYLTAMARGSAANAIWLQNTGPMIVLLVGVLVFKESSRGLDWLMAALSSAGIGLILYFESQGAAFDAVLYGLASGITYAGVVLSLRMLREHESAWLIALNHMVTACILAPFALPLLAPVYELEASVVEQYWPQGRQWLMLAAFGIFQMGLPYFLFARSLRTIPGHEASGIGLVEPLLVPVWVCLAWGWRENMPAWWTIAGGGLIFSGLVLRYLGTLRDQPELPVSNRPDANEAPANA</sequence>
<feature type="transmembrane region" description="Helical" evidence="1">
    <location>
        <begin position="160"/>
        <end position="179"/>
    </location>
</feature>
<keyword evidence="1" id="KW-0812">Transmembrane</keyword>
<dbReference type="InterPro" id="IPR037185">
    <property type="entry name" value="EmrE-like"/>
</dbReference>
<evidence type="ECO:0000313" key="3">
    <source>
        <dbReference type="EMBL" id="QDU28394.1"/>
    </source>
</evidence>
<proteinExistence type="predicted"/>
<dbReference type="KEGG" id="aagg:ETAA8_34940"/>
<organism evidence="3 4">
    <name type="scientific">Anatilimnocola aggregata</name>
    <dbReference type="NCBI Taxonomy" id="2528021"/>
    <lineage>
        <taxon>Bacteria</taxon>
        <taxon>Pseudomonadati</taxon>
        <taxon>Planctomycetota</taxon>
        <taxon>Planctomycetia</taxon>
        <taxon>Pirellulales</taxon>
        <taxon>Pirellulaceae</taxon>
        <taxon>Anatilimnocola</taxon>
    </lineage>
</organism>
<evidence type="ECO:0000256" key="1">
    <source>
        <dbReference type="SAM" id="Phobius"/>
    </source>
</evidence>
<dbReference type="AlphaFoldDB" id="A0A517YDS3"/>
<dbReference type="PANTHER" id="PTHR22911:SF79">
    <property type="entry name" value="MOBA-LIKE NTP TRANSFERASE DOMAIN-CONTAINING PROTEIN"/>
    <property type="match status" value="1"/>
</dbReference>
<gene>
    <name evidence="3" type="ORF">ETAA8_34940</name>
</gene>
<reference evidence="3 4" key="1">
    <citation type="submission" date="2019-02" db="EMBL/GenBank/DDBJ databases">
        <title>Deep-cultivation of Planctomycetes and their phenomic and genomic characterization uncovers novel biology.</title>
        <authorList>
            <person name="Wiegand S."/>
            <person name="Jogler M."/>
            <person name="Boedeker C."/>
            <person name="Pinto D."/>
            <person name="Vollmers J."/>
            <person name="Rivas-Marin E."/>
            <person name="Kohn T."/>
            <person name="Peeters S.H."/>
            <person name="Heuer A."/>
            <person name="Rast P."/>
            <person name="Oberbeckmann S."/>
            <person name="Bunk B."/>
            <person name="Jeske O."/>
            <person name="Meyerdierks A."/>
            <person name="Storesund J.E."/>
            <person name="Kallscheuer N."/>
            <person name="Luecker S."/>
            <person name="Lage O.M."/>
            <person name="Pohl T."/>
            <person name="Merkel B.J."/>
            <person name="Hornburger P."/>
            <person name="Mueller R.-W."/>
            <person name="Bruemmer F."/>
            <person name="Labrenz M."/>
            <person name="Spormann A.M."/>
            <person name="Op den Camp H."/>
            <person name="Overmann J."/>
            <person name="Amann R."/>
            <person name="Jetten M.S.M."/>
            <person name="Mascher T."/>
            <person name="Medema M.H."/>
            <person name="Devos D.P."/>
            <person name="Kaster A.-K."/>
            <person name="Ovreas L."/>
            <person name="Rohde M."/>
            <person name="Galperin M.Y."/>
            <person name="Jogler C."/>
        </authorList>
    </citation>
    <scope>NUCLEOTIDE SEQUENCE [LARGE SCALE GENOMIC DNA]</scope>
    <source>
        <strain evidence="3 4">ETA_A8</strain>
    </source>
</reference>
<dbReference type="OrthoDB" id="9814731at2"/>
<dbReference type="Proteomes" id="UP000315017">
    <property type="component" value="Chromosome"/>
</dbReference>
<feature type="domain" description="EamA" evidence="2">
    <location>
        <begin position="29"/>
        <end position="152"/>
    </location>
</feature>
<feature type="transmembrane region" description="Helical" evidence="1">
    <location>
        <begin position="263"/>
        <end position="284"/>
    </location>
</feature>